<comment type="caution">
    <text evidence="2">The sequence shown here is derived from an EMBL/GenBank/DDBJ whole genome shotgun (WGS) entry which is preliminary data.</text>
</comment>
<gene>
    <name evidence="2" type="ORF">V6N11_025965</name>
</gene>
<organism evidence="2 3">
    <name type="scientific">Hibiscus sabdariffa</name>
    <name type="common">roselle</name>
    <dbReference type="NCBI Taxonomy" id="183260"/>
    <lineage>
        <taxon>Eukaryota</taxon>
        <taxon>Viridiplantae</taxon>
        <taxon>Streptophyta</taxon>
        <taxon>Embryophyta</taxon>
        <taxon>Tracheophyta</taxon>
        <taxon>Spermatophyta</taxon>
        <taxon>Magnoliopsida</taxon>
        <taxon>eudicotyledons</taxon>
        <taxon>Gunneridae</taxon>
        <taxon>Pentapetalae</taxon>
        <taxon>rosids</taxon>
        <taxon>malvids</taxon>
        <taxon>Malvales</taxon>
        <taxon>Malvaceae</taxon>
        <taxon>Malvoideae</taxon>
        <taxon>Hibiscus</taxon>
    </lineage>
</organism>
<keyword evidence="3" id="KW-1185">Reference proteome</keyword>
<dbReference type="Proteomes" id="UP001396334">
    <property type="component" value="Unassembled WGS sequence"/>
</dbReference>
<protein>
    <submittedName>
        <fullName evidence="2">Uncharacterized protein</fullName>
    </submittedName>
</protein>
<feature type="region of interest" description="Disordered" evidence="1">
    <location>
        <begin position="37"/>
        <end position="56"/>
    </location>
</feature>
<name>A0ABR2SUA0_9ROSI</name>
<evidence type="ECO:0000256" key="1">
    <source>
        <dbReference type="SAM" id="MobiDB-lite"/>
    </source>
</evidence>
<accession>A0ABR2SUA0</accession>
<sequence>MKVKLWNQMMVKRQLASRKLSASIIFLPPYSERGGERVGKLEAAKPQPPTIDPIIDQGGEECGSTRGNRVSKLLHDFIFDNGSLEADYRGADFMWKRDMLRKRFDRCLFDEGWANLFPIYDISNLIGDDAL</sequence>
<reference evidence="2 3" key="1">
    <citation type="journal article" date="2024" name="G3 (Bethesda)">
        <title>Genome assembly of Hibiscus sabdariffa L. provides insights into metabolisms of medicinal natural products.</title>
        <authorList>
            <person name="Kim T."/>
        </authorList>
    </citation>
    <scope>NUCLEOTIDE SEQUENCE [LARGE SCALE GENOMIC DNA]</scope>
    <source>
        <strain evidence="2">TK-2024</strain>
        <tissue evidence="2">Old leaves</tissue>
    </source>
</reference>
<evidence type="ECO:0000313" key="3">
    <source>
        <dbReference type="Proteomes" id="UP001396334"/>
    </source>
</evidence>
<evidence type="ECO:0000313" key="2">
    <source>
        <dbReference type="EMBL" id="KAK9028827.1"/>
    </source>
</evidence>
<dbReference type="EMBL" id="JBBPBN010000011">
    <property type="protein sequence ID" value="KAK9028827.1"/>
    <property type="molecule type" value="Genomic_DNA"/>
</dbReference>
<proteinExistence type="predicted"/>